<evidence type="ECO:0000313" key="9">
    <source>
        <dbReference type="EMBL" id="ALG10066.1"/>
    </source>
</evidence>
<dbReference type="GO" id="GO:0022857">
    <property type="term" value="F:transmembrane transporter activity"/>
    <property type="evidence" value="ECO:0007669"/>
    <property type="project" value="TreeGrafter"/>
</dbReference>
<feature type="transmembrane region" description="Helical" evidence="7">
    <location>
        <begin position="106"/>
        <end position="129"/>
    </location>
</feature>
<feature type="transmembrane region" description="Helical" evidence="7">
    <location>
        <begin position="311"/>
        <end position="335"/>
    </location>
</feature>
<reference evidence="9 10" key="1">
    <citation type="submission" date="2015-07" db="EMBL/GenBank/DDBJ databases">
        <title>Genome sequencing of Kibdelosporangium phytohabitans.</title>
        <authorList>
            <person name="Qin S."/>
            <person name="Xing K."/>
        </authorList>
    </citation>
    <scope>NUCLEOTIDE SEQUENCE [LARGE SCALE GENOMIC DNA]</scope>
    <source>
        <strain evidence="9 10">KLBMP1111</strain>
    </source>
</reference>
<keyword evidence="2" id="KW-1003">Cell membrane</keyword>
<feature type="transmembrane region" description="Helical" evidence="7">
    <location>
        <begin position="149"/>
        <end position="168"/>
    </location>
</feature>
<name>A0A0N9I5T6_9PSEU</name>
<evidence type="ECO:0000256" key="4">
    <source>
        <dbReference type="ARBA" id="ARBA00022989"/>
    </source>
</evidence>
<protein>
    <recommendedName>
        <fullName evidence="8">ABC3 transporter permease C-terminal domain-containing protein</fullName>
    </recommendedName>
</protein>
<dbReference type="InterPro" id="IPR003838">
    <property type="entry name" value="ABC3_permease_C"/>
</dbReference>
<organism evidence="9 10">
    <name type="scientific">Kibdelosporangium phytohabitans</name>
    <dbReference type="NCBI Taxonomy" id="860235"/>
    <lineage>
        <taxon>Bacteria</taxon>
        <taxon>Bacillati</taxon>
        <taxon>Actinomycetota</taxon>
        <taxon>Actinomycetes</taxon>
        <taxon>Pseudonocardiales</taxon>
        <taxon>Pseudonocardiaceae</taxon>
        <taxon>Kibdelosporangium</taxon>
    </lineage>
</organism>
<dbReference type="EMBL" id="CP012752">
    <property type="protein sequence ID" value="ALG10066.1"/>
    <property type="molecule type" value="Genomic_DNA"/>
</dbReference>
<dbReference type="Pfam" id="PF02687">
    <property type="entry name" value="FtsX"/>
    <property type="match status" value="2"/>
</dbReference>
<keyword evidence="5 7" id="KW-0472">Membrane</keyword>
<comment type="subcellular location">
    <subcellularLocation>
        <location evidence="1">Cell membrane</location>
        <topology evidence="1">Multi-pass membrane protein</topology>
    </subcellularLocation>
</comment>
<feature type="transmembrane region" description="Helical" evidence="7">
    <location>
        <begin position="356"/>
        <end position="388"/>
    </location>
</feature>
<dbReference type="InterPro" id="IPR050250">
    <property type="entry name" value="Macrolide_Exporter_MacB"/>
</dbReference>
<feature type="transmembrane region" description="Helical" evidence="7">
    <location>
        <begin position="57"/>
        <end position="78"/>
    </location>
</feature>
<keyword evidence="10" id="KW-1185">Reference proteome</keyword>
<proteinExistence type="inferred from homology"/>
<dbReference type="KEGG" id="kphy:AOZ06_27040"/>
<feature type="transmembrane region" description="Helical" evidence="7">
    <location>
        <begin position="12"/>
        <end position="37"/>
    </location>
</feature>
<keyword evidence="4 7" id="KW-1133">Transmembrane helix</keyword>
<accession>A0A0N9I5T6</accession>
<dbReference type="AlphaFoldDB" id="A0A0N9I5T6"/>
<evidence type="ECO:0000256" key="5">
    <source>
        <dbReference type="ARBA" id="ARBA00023136"/>
    </source>
</evidence>
<dbReference type="Proteomes" id="UP000063699">
    <property type="component" value="Chromosome"/>
</dbReference>
<evidence type="ECO:0000313" key="10">
    <source>
        <dbReference type="Proteomes" id="UP000063699"/>
    </source>
</evidence>
<evidence type="ECO:0000256" key="7">
    <source>
        <dbReference type="SAM" id="Phobius"/>
    </source>
</evidence>
<dbReference type="PANTHER" id="PTHR30572">
    <property type="entry name" value="MEMBRANE COMPONENT OF TRANSPORTER-RELATED"/>
    <property type="match status" value="1"/>
</dbReference>
<sequence>MVQLALRSIRYRAGGFAASLLTLLLGAIILMTFASLLDTATATDPPTAESLTIMANVVGGWGLVIVTFAAASTLTLLARQRGTEMTLLRTIGATPAQIRRLLLAEAVLLAVVAVAAAVVPSVFTGRMLVGLLADARRIPPGVTPEFGPIAVSVGLGVTLAAAAFAALLAARRVTKTSLTSGKSTRGRVAVIAGVVALAAGIGCAVTTVVALESSDLAVMAVSAQACILCAVGFALLGPSVITAAARVLTSLRRGGTHLTVSNLRGHTQQMATALAPIVLFTAIATGTLYMQSIENNSAIRPPAEIAGTIETLNYVVVAMITLFAAVMLINTTVAATLHRRREFGQLRLAGSTRPQVVGMVGAEAAVLAAVGVLLGTLAATATVIPYSIVKTDSVLPDATITTYLGVVLAAAVLTLATSLTSARRATRHPAITAVSATL</sequence>
<gene>
    <name evidence="9" type="ORF">AOZ06_27040</name>
</gene>
<dbReference type="PANTHER" id="PTHR30572:SF4">
    <property type="entry name" value="ABC TRANSPORTER PERMEASE YTRF"/>
    <property type="match status" value="1"/>
</dbReference>
<evidence type="ECO:0000256" key="6">
    <source>
        <dbReference type="ARBA" id="ARBA00038076"/>
    </source>
</evidence>
<feature type="domain" description="ABC3 transporter permease C-terminal" evidence="8">
    <location>
        <begin position="315"/>
        <end position="429"/>
    </location>
</feature>
<dbReference type="GO" id="GO:0005886">
    <property type="term" value="C:plasma membrane"/>
    <property type="evidence" value="ECO:0007669"/>
    <property type="project" value="UniProtKB-SubCell"/>
</dbReference>
<feature type="domain" description="ABC3 transporter permease C-terminal" evidence="8">
    <location>
        <begin position="61"/>
        <end position="177"/>
    </location>
</feature>
<feature type="transmembrane region" description="Helical" evidence="7">
    <location>
        <begin position="216"/>
        <end position="249"/>
    </location>
</feature>
<dbReference type="OrthoDB" id="3223244at2"/>
<keyword evidence="3 7" id="KW-0812">Transmembrane</keyword>
<feature type="transmembrane region" description="Helical" evidence="7">
    <location>
        <begin position="188"/>
        <end position="210"/>
    </location>
</feature>
<dbReference type="STRING" id="860235.AOZ06_27040"/>
<feature type="transmembrane region" description="Helical" evidence="7">
    <location>
        <begin position="270"/>
        <end position="291"/>
    </location>
</feature>
<evidence type="ECO:0000256" key="1">
    <source>
        <dbReference type="ARBA" id="ARBA00004651"/>
    </source>
</evidence>
<comment type="similarity">
    <text evidence="6">Belongs to the ABC-4 integral membrane protein family.</text>
</comment>
<feature type="transmembrane region" description="Helical" evidence="7">
    <location>
        <begin position="400"/>
        <end position="419"/>
    </location>
</feature>
<evidence type="ECO:0000256" key="3">
    <source>
        <dbReference type="ARBA" id="ARBA00022692"/>
    </source>
</evidence>
<evidence type="ECO:0000259" key="8">
    <source>
        <dbReference type="Pfam" id="PF02687"/>
    </source>
</evidence>
<evidence type="ECO:0000256" key="2">
    <source>
        <dbReference type="ARBA" id="ARBA00022475"/>
    </source>
</evidence>